<evidence type="ECO:0000256" key="2">
    <source>
        <dbReference type="SAM" id="Phobius"/>
    </source>
</evidence>
<keyword evidence="2" id="KW-0812">Transmembrane</keyword>
<accession>K1R0M6</accession>
<keyword evidence="2" id="KW-1133">Transmembrane helix</keyword>
<proteinExistence type="predicted"/>
<dbReference type="HOGENOM" id="CLU_2239177_0_0_1"/>
<evidence type="ECO:0000256" key="1">
    <source>
        <dbReference type="SAM" id="MobiDB-lite"/>
    </source>
</evidence>
<dbReference type="PANTHER" id="PTHR34929">
    <property type="entry name" value="ZGC:153157"/>
    <property type="match status" value="1"/>
</dbReference>
<dbReference type="EMBL" id="JH818296">
    <property type="protein sequence ID" value="EKC36979.1"/>
    <property type="molecule type" value="Genomic_DNA"/>
</dbReference>
<feature type="transmembrane region" description="Helical" evidence="2">
    <location>
        <begin position="42"/>
        <end position="68"/>
    </location>
</feature>
<protein>
    <submittedName>
        <fullName evidence="3">Uncharacterized protein</fullName>
    </submittedName>
</protein>
<feature type="compositionally biased region" description="Low complexity" evidence="1">
    <location>
        <begin position="90"/>
        <end position="105"/>
    </location>
</feature>
<keyword evidence="2" id="KW-0472">Membrane</keyword>
<gene>
    <name evidence="3" type="ORF">CGI_10006657</name>
</gene>
<sequence length="105" mass="11122">MEKEENSTTFRGNPSGTGVKGSAFTPEKANKSKMASKTNKKWVRLATVLAYVLAVSLAAIVLAIYYSFLWDPQLKTSTTVAPMPGTENMTSIAGSGRTTAGSTTV</sequence>
<organism evidence="3">
    <name type="scientific">Magallana gigas</name>
    <name type="common">Pacific oyster</name>
    <name type="synonym">Crassostrea gigas</name>
    <dbReference type="NCBI Taxonomy" id="29159"/>
    <lineage>
        <taxon>Eukaryota</taxon>
        <taxon>Metazoa</taxon>
        <taxon>Spiralia</taxon>
        <taxon>Lophotrochozoa</taxon>
        <taxon>Mollusca</taxon>
        <taxon>Bivalvia</taxon>
        <taxon>Autobranchia</taxon>
        <taxon>Pteriomorphia</taxon>
        <taxon>Ostreida</taxon>
        <taxon>Ostreoidea</taxon>
        <taxon>Ostreidae</taxon>
        <taxon>Magallana</taxon>
    </lineage>
</organism>
<feature type="compositionally biased region" description="Polar residues" evidence="1">
    <location>
        <begin position="7"/>
        <end position="16"/>
    </location>
</feature>
<dbReference type="InParanoid" id="K1R0M6"/>
<dbReference type="PANTHER" id="PTHR34929:SF1">
    <property type="entry name" value="INAF MOTIF CONTAINING 2"/>
    <property type="match status" value="1"/>
</dbReference>
<feature type="region of interest" description="Disordered" evidence="1">
    <location>
        <begin position="79"/>
        <end position="105"/>
    </location>
</feature>
<dbReference type="AlphaFoldDB" id="K1R0M6"/>
<dbReference type="InterPro" id="IPR029162">
    <property type="entry name" value="InaF-motif"/>
</dbReference>
<reference evidence="3" key="1">
    <citation type="journal article" date="2012" name="Nature">
        <title>The oyster genome reveals stress adaptation and complexity of shell formation.</title>
        <authorList>
            <person name="Zhang G."/>
            <person name="Fang X."/>
            <person name="Guo X."/>
            <person name="Li L."/>
            <person name="Luo R."/>
            <person name="Xu F."/>
            <person name="Yang P."/>
            <person name="Zhang L."/>
            <person name="Wang X."/>
            <person name="Qi H."/>
            <person name="Xiong Z."/>
            <person name="Que H."/>
            <person name="Xie Y."/>
            <person name="Holland P.W."/>
            <person name="Paps J."/>
            <person name="Zhu Y."/>
            <person name="Wu F."/>
            <person name="Chen Y."/>
            <person name="Wang J."/>
            <person name="Peng C."/>
            <person name="Meng J."/>
            <person name="Yang L."/>
            <person name="Liu J."/>
            <person name="Wen B."/>
            <person name="Zhang N."/>
            <person name="Huang Z."/>
            <person name="Zhu Q."/>
            <person name="Feng Y."/>
            <person name="Mount A."/>
            <person name="Hedgecock D."/>
            <person name="Xu Z."/>
            <person name="Liu Y."/>
            <person name="Domazet-Loso T."/>
            <person name="Du Y."/>
            <person name="Sun X."/>
            <person name="Zhang S."/>
            <person name="Liu B."/>
            <person name="Cheng P."/>
            <person name="Jiang X."/>
            <person name="Li J."/>
            <person name="Fan D."/>
            <person name="Wang W."/>
            <person name="Fu W."/>
            <person name="Wang T."/>
            <person name="Wang B."/>
            <person name="Zhang J."/>
            <person name="Peng Z."/>
            <person name="Li Y."/>
            <person name="Li N."/>
            <person name="Wang J."/>
            <person name="Chen M."/>
            <person name="He Y."/>
            <person name="Tan F."/>
            <person name="Song X."/>
            <person name="Zheng Q."/>
            <person name="Huang R."/>
            <person name="Yang H."/>
            <person name="Du X."/>
            <person name="Chen L."/>
            <person name="Yang M."/>
            <person name="Gaffney P.M."/>
            <person name="Wang S."/>
            <person name="Luo L."/>
            <person name="She Z."/>
            <person name="Ming Y."/>
            <person name="Huang W."/>
            <person name="Zhang S."/>
            <person name="Huang B."/>
            <person name="Zhang Y."/>
            <person name="Qu T."/>
            <person name="Ni P."/>
            <person name="Miao G."/>
            <person name="Wang J."/>
            <person name="Wang Q."/>
            <person name="Steinberg C.E."/>
            <person name="Wang H."/>
            <person name="Li N."/>
            <person name="Qian L."/>
            <person name="Zhang G."/>
            <person name="Li Y."/>
            <person name="Yang H."/>
            <person name="Liu X."/>
            <person name="Wang J."/>
            <person name="Yin Y."/>
            <person name="Wang J."/>
        </authorList>
    </citation>
    <scope>NUCLEOTIDE SEQUENCE [LARGE SCALE GENOMIC DNA]</scope>
    <source>
        <strain evidence="3">05x7-T-G4-1.051#20</strain>
    </source>
</reference>
<feature type="region of interest" description="Disordered" evidence="1">
    <location>
        <begin position="1"/>
        <end position="37"/>
    </location>
</feature>
<evidence type="ECO:0000313" key="3">
    <source>
        <dbReference type="EMBL" id="EKC36979.1"/>
    </source>
</evidence>
<name>K1R0M6_MAGGI</name>
<dbReference type="Pfam" id="PF15018">
    <property type="entry name" value="InaF-motif"/>
    <property type="match status" value="1"/>
</dbReference>